<dbReference type="STRING" id="44941.A0A397VQF5"/>
<dbReference type="AlphaFoldDB" id="A0A397VQF5"/>
<accession>A0A397VQF5</accession>
<reference evidence="3 4" key="1">
    <citation type="submission" date="2018-06" db="EMBL/GenBank/DDBJ databases">
        <title>Comparative genomics reveals the genomic features of Rhizophagus irregularis, R. cerebriforme, R. diaphanum and Gigaspora rosea, and their symbiotic lifestyle signature.</title>
        <authorList>
            <person name="Morin E."/>
            <person name="San Clemente H."/>
            <person name="Chen E.C.H."/>
            <person name="De La Providencia I."/>
            <person name="Hainaut M."/>
            <person name="Kuo A."/>
            <person name="Kohler A."/>
            <person name="Murat C."/>
            <person name="Tang N."/>
            <person name="Roy S."/>
            <person name="Loubradou J."/>
            <person name="Henrissat B."/>
            <person name="Grigoriev I.V."/>
            <person name="Corradi N."/>
            <person name="Roux C."/>
            <person name="Martin F.M."/>
        </authorList>
    </citation>
    <scope>NUCLEOTIDE SEQUENCE [LARGE SCALE GENOMIC DNA]</scope>
    <source>
        <strain evidence="3 4">DAOM 194757</strain>
    </source>
</reference>
<feature type="region of interest" description="Disordered" evidence="1">
    <location>
        <begin position="305"/>
        <end position="332"/>
    </location>
</feature>
<keyword evidence="4" id="KW-1185">Reference proteome</keyword>
<dbReference type="SUPFAM" id="SSF52949">
    <property type="entry name" value="Macro domain-like"/>
    <property type="match status" value="1"/>
</dbReference>
<evidence type="ECO:0000313" key="3">
    <source>
        <dbReference type="EMBL" id="RIB24750.1"/>
    </source>
</evidence>
<name>A0A397VQF5_9GLOM</name>
<feature type="compositionally biased region" description="Basic and acidic residues" evidence="1">
    <location>
        <begin position="321"/>
        <end position="332"/>
    </location>
</feature>
<dbReference type="PIRSF" id="PIRSF014899">
    <property type="entry name" value="UCP014899"/>
    <property type="match status" value="1"/>
</dbReference>
<dbReference type="Gene3D" id="3.40.220.10">
    <property type="entry name" value="Leucine Aminopeptidase, subunit E, domain 1"/>
    <property type="match status" value="1"/>
</dbReference>
<evidence type="ECO:0000259" key="2">
    <source>
        <dbReference type="Pfam" id="PF10021"/>
    </source>
</evidence>
<dbReference type="NCBIfam" id="TIGR02452">
    <property type="entry name" value="TIGR02452 family protein"/>
    <property type="match status" value="1"/>
</dbReference>
<dbReference type="PANTHER" id="PTHR35596:SF1">
    <property type="entry name" value="MICROBIAL-TYPE PARG CATALYTIC DOMAIN-CONTAINING PROTEIN"/>
    <property type="match status" value="1"/>
</dbReference>
<protein>
    <recommendedName>
        <fullName evidence="2">Microbial-type PARG catalytic domain-containing protein</fullName>
    </recommendedName>
</protein>
<dbReference type="Pfam" id="PF10021">
    <property type="entry name" value="PARG_cat_microb"/>
    <property type="match status" value="1"/>
</dbReference>
<evidence type="ECO:0000313" key="4">
    <source>
        <dbReference type="Proteomes" id="UP000266673"/>
    </source>
</evidence>
<dbReference type="PANTHER" id="PTHR35596">
    <property type="entry name" value="DUF2263 DOMAIN-CONTAINING PROTEIN"/>
    <property type="match status" value="1"/>
</dbReference>
<sequence length="332" mass="37380">MIHSKVKQYRVAVQKETIKAFKELGYTHAETKKFITLDSSEIAAEIKKAKFYKNASSLARVVVAEKQETPTIEVVNMDCLLEALRLKKLGFNPILLNMASNTSVGGGYKSGAGAQEENLFRRTNLFEYHEPKKNEWYPIPEFGGIYCPNVTVIRSSEADKYSFLEVPEKMSFVAVSAIRRPKIISNRSGGHTMHPEAKATTLKKIQAILNIGLENGHDCIILSAFGCGAFRNPPSVIAQLFYDVISEEYAGGGENLTRTYRHISFAIIDDQNANKKHNMEGNYVPFQRRFANGIIDESHSNMHYETQTTKEGRHSTSYSNAEKKKDEAIRKE</sequence>
<dbReference type="Proteomes" id="UP000266673">
    <property type="component" value="Unassembled WGS sequence"/>
</dbReference>
<feature type="domain" description="Microbial-type PARG catalytic" evidence="2">
    <location>
        <begin position="15"/>
        <end position="154"/>
    </location>
</feature>
<dbReference type="InterPro" id="IPR019261">
    <property type="entry name" value="PARG_cat_microbial"/>
</dbReference>
<dbReference type="EMBL" id="QKWP01000203">
    <property type="protein sequence ID" value="RIB24750.1"/>
    <property type="molecule type" value="Genomic_DNA"/>
</dbReference>
<comment type="caution">
    <text evidence="3">The sequence shown here is derived from an EMBL/GenBank/DDBJ whole genome shotgun (WGS) entry which is preliminary data.</text>
</comment>
<organism evidence="3 4">
    <name type="scientific">Gigaspora rosea</name>
    <dbReference type="NCBI Taxonomy" id="44941"/>
    <lineage>
        <taxon>Eukaryota</taxon>
        <taxon>Fungi</taxon>
        <taxon>Fungi incertae sedis</taxon>
        <taxon>Mucoromycota</taxon>
        <taxon>Glomeromycotina</taxon>
        <taxon>Glomeromycetes</taxon>
        <taxon>Diversisporales</taxon>
        <taxon>Gigasporaceae</taxon>
        <taxon>Gigaspora</taxon>
    </lineage>
</organism>
<dbReference type="InterPro" id="IPR012664">
    <property type="entry name" value="CHP02452"/>
</dbReference>
<dbReference type="InterPro" id="IPR043472">
    <property type="entry name" value="Macro_dom-like"/>
</dbReference>
<proteinExistence type="predicted"/>
<dbReference type="OrthoDB" id="9985428at2759"/>
<evidence type="ECO:0000256" key="1">
    <source>
        <dbReference type="SAM" id="MobiDB-lite"/>
    </source>
</evidence>
<feature type="compositionally biased region" description="Basic and acidic residues" evidence="1">
    <location>
        <begin position="305"/>
        <end position="314"/>
    </location>
</feature>
<gene>
    <name evidence="3" type="ORF">C2G38_2069282</name>
</gene>